<reference evidence="1" key="2">
    <citation type="submission" date="2018-04" db="EMBL/GenBank/DDBJ databases">
        <title>OnivRS2 (Oryza nivara Reference Sequence Version 2).</title>
        <authorList>
            <person name="Zhang J."/>
            <person name="Kudrna D."/>
            <person name="Lee S."/>
            <person name="Talag J."/>
            <person name="Rajasekar S."/>
            <person name="Welchert J."/>
            <person name="Hsing Y.-I."/>
            <person name="Wing R.A."/>
        </authorList>
    </citation>
    <scope>NUCLEOTIDE SEQUENCE [LARGE SCALE GENOMIC DNA]</scope>
    <source>
        <strain evidence="1">SL10</strain>
    </source>
</reference>
<sequence length="161" mass="18735">MGRRKQQRQEAADDDDDVDVARTERYAEDLVPSWGEVGSQEYKEIIEADQELKGVTCLHNDYVMEVMWGIKNLMHILVPEEQKVLTKEERLLMFSSDELLMIEKDADKYKDKIYKTAVSKIWNELVRSYGVKKEKLRHVQFLVEAAALEATKREVNQAGND</sequence>
<reference evidence="1" key="1">
    <citation type="submission" date="2015-04" db="UniProtKB">
        <authorList>
            <consortium name="EnsemblPlants"/>
        </authorList>
    </citation>
    <scope>IDENTIFICATION</scope>
    <source>
        <strain evidence="1">SL10</strain>
    </source>
</reference>
<proteinExistence type="predicted"/>
<dbReference type="STRING" id="4536.A0A0E0IF46"/>
<evidence type="ECO:0000313" key="1">
    <source>
        <dbReference type="EnsemblPlants" id="ONIVA08G24940.1"/>
    </source>
</evidence>
<evidence type="ECO:0000313" key="2">
    <source>
        <dbReference type="Proteomes" id="UP000006591"/>
    </source>
</evidence>
<dbReference type="HOGENOM" id="CLU_1646431_0_0_1"/>
<organism evidence="1">
    <name type="scientific">Oryza nivara</name>
    <name type="common">Indian wild rice</name>
    <name type="synonym">Oryza sativa f. spontanea</name>
    <dbReference type="NCBI Taxonomy" id="4536"/>
    <lineage>
        <taxon>Eukaryota</taxon>
        <taxon>Viridiplantae</taxon>
        <taxon>Streptophyta</taxon>
        <taxon>Embryophyta</taxon>
        <taxon>Tracheophyta</taxon>
        <taxon>Spermatophyta</taxon>
        <taxon>Magnoliopsida</taxon>
        <taxon>Liliopsida</taxon>
        <taxon>Poales</taxon>
        <taxon>Poaceae</taxon>
        <taxon>BOP clade</taxon>
        <taxon>Oryzoideae</taxon>
        <taxon>Oryzeae</taxon>
        <taxon>Oryzinae</taxon>
        <taxon>Oryza</taxon>
    </lineage>
</organism>
<dbReference type="Gramene" id="ONIVA08G24940.1">
    <property type="protein sequence ID" value="ONIVA08G24940.1"/>
    <property type="gene ID" value="ONIVA08G24940"/>
</dbReference>
<accession>A0A0E0IF46</accession>
<name>A0A0E0IF46_ORYNI</name>
<keyword evidence="2" id="KW-1185">Reference proteome</keyword>
<dbReference type="Proteomes" id="UP000006591">
    <property type="component" value="Chromosome 8"/>
</dbReference>
<dbReference type="EnsemblPlants" id="ONIVA08G24940.1">
    <property type="protein sequence ID" value="ONIVA08G24940.1"/>
    <property type="gene ID" value="ONIVA08G24940"/>
</dbReference>
<protein>
    <submittedName>
        <fullName evidence="1">Uncharacterized protein</fullName>
    </submittedName>
</protein>
<dbReference type="AlphaFoldDB" id="A0A0E0IF46"/>